<gene>
    <name evidence="1" type="ORF">TNCT_31321</name>
</gene>
<evidence type="ECO:0000313" key="2">
    <source>
        <dbReference type="Proteomes" id="UP000887116"/>
    </source>
</evidence>
<accession>A0A8X6HUZ7</accession>
<protein>
    <submittedName>
        <fullName evidence="1">Uncharacterized protein</fullName>
    </submittedName>
</protein>
<comment type="caution">
    <text evidence="1">The sequence shown here is derived from an EMBL/GenBank/DDBJ whole genome shotgun (WGS) entry which is preliminary data.</text>
</comment>
<keyword evidence="2" id="KW-1185">Reference proteome</keyword>
<dbReference type="AlphaFoldDB" id="A0A8X6HUZ7"/>
<evidence type="ECO:0000313" key="1">
    <source>
        <dbReference type="EMBL" id="GFR10099.1"/>
    </source>
</evidence>
<name>A0A8X6HUZ7_TRICU</name>
<sequence>MFSITTSSSKNTFYFHPFESRERVFIHNRGKFQTNSQQNSKQKRTFFNLKEITYPKDAYPVLRINKGMTDATSHKFSTHSLTRAVTSESNWIMAVFLHM</sequence>
<organism evidence="1 2">
    <name type="scientific">Trichonephila clavata</name>
    <name type="common">Joro spider</name>
    <name type="synonym">Nephila clavata</name>
    <dbReference type="NCBI Taxonomy" id="2740835"/>
    <lineage>
        <taxon>Eukaryota</taxon>
        <taxon>Metazoa</taxon>
        <taxon>Ecdysozoa</taxon>
        <taxon>Arthropoda</taxon>
        <taxon>Chelicerata</taxon>
        <taxon>Arachnida</taxon>
        <taxon>Araneae</taxon>
        <taxon>Araneomorphae</taxon>
        <taxon>Entelegynae</taxon>
        <taxon>Araneoidea</taxon>
        <taxon>Nephilidae</taxon>
        <taxon>Trichonephila</taxon>
    </lineage>
</organism>
<reference evidence="1" key="1">
    <citation type="submission" date="2020-07" db="EMBL/GenBank/DDBJ databases">
        <title>Multicomponent nature underlies the extraordinary mechanical properties of spider dragline silk.</title>
        <authorList>
            <person name="Kono N."/>
            <person name="Nakamura H."/>
            <person name="Mori M."/>
            <person name="Yoshida Y."/>
            <person name="Ohtoshi R."/>
            <person name="Malay A.D."/>
            <person name="Moran D.A.P."/>
            <person name="Tomita M."/>
            <person name="Numata K."/>
            <person name="Arakawa K."/>
        </authorList>
    </citation>
    <scope>NUCLEOTIDE SEQUENCE</scope>
</reference>
<proteinExistence type="predicted"/>
<dbReference type="EMBL" id="BMAO01036374">
    <property type="protein sequence ID" value="GFR10099.1"/>
    <property type="molecule type" value="Genomic_DNA"/>
</dbReference>
<dbReference type="Proteomes" id="UP000887116">
    <property type="component" value="Unassembled WGS sequence"/>
</dbReference>